<evidence type="ECO:0000256" key="17">
    <source>
        <dbReference type="SAM" id="Phobius"/>
    </source>
</evidence>
<evidence type="ECO:0000313" key="21">
    <source>
        <dbReference type="Proteomes" id="UP000594638"/>
    </source>
</evidence>
<keyword evidence="3" id="KW-0723">Serine/threonine-protein kinase</keyword>
<dbReference type="OrthoDB" id="4062651at2759"/>
<dbReference type="SMART" id="SM00220">
    <property type="entry name" value="S_TKc"/>
    <property type="match status" value="1"/>
</dbReference>
<evidence type="ECO:0000256" key="12">
    <source>
        <dbReference type="ARBA" id="ARBA00023180"/>
    </source>
</evidence>
<evidence type="ECO:0000256" key="18">
    <source>
        <dbReference type="SAM" id="SignalP"/>
    </source>
</evidence>
<keyword evidence="4" id="KW-0808">Transferase</keyword>
<dbReference type="InterPro" id="IPR032872">
    <property type="entry name" value="WAK_assoc_C"/>
</dbReference>
<evidence type="ECO:0000256" key="10">
    <source>
        <dbReference type="ARBA" id="ARBA00022989"/>
    </source>
</evidence>
<evidence type="ECO:0000256" key="1">
    <source>
        <dbReference type="ARBA" id="ARBA00004167"/>
    </source>
</evidence>
<dbReference type="GO" id="GO:0005886">
    <property type="term" value="C:plasma membrane"/>
    <property type="evidence" value="ECO:0007669"/>
    <property type="project" value="UniProtKB-ARBA"/>
</dbReference>
<evidence type="ECO:0000256" key="2">
    <source>
        <dbReference type="ARBA" id="ARBA00012513"/>
    </source>
</evidence>
<comment type="catalytic activity">
    <reaction evidence="14">
        <text>L-seryl-[protein] + ATP = O-phospho-L-seryl-[protein] + ADP + H(+)</text>
        <dbReference type="Rhea" id="RHEA:17989"/>
        <dbReference type="Rhea" id="RHEA-COMP:9863"/>
        <dbReference type="Rhea" id="RHEA-COMP:11604"/>
        <dbReference type="ChEBI" id="CHEBI:15378"/>
        <dbReference type="ChEBI" id="CHEBI:29999"/>
        <dbReference type="ChEBI" id="CHEBI:30616"/>
        <dbReference type="ChEBI" id="CHEBI:83421"/>
        <dbReference type="ChEBI" id="CHEBI:456216"/>
        <dbReference type="EC" id="2.7.11.1"/>
    </reaction>
</comment>
<dbReference type="InterPro" id="IPR017441">
    <property type="entry name" value="Protein_kinase_ATP_BS"/>
</dbReference>
<evidence type="ECO:0000256" key="15">
    <source>
        <dbReference type="PROSITE-ProRule" id="PRU10141"/>
    </source>
</evidence>
<dbReference type="PROSITE" id="PS00107">
    <property type="entry name" value="PROTEIN_KINASE_ATP"/>
    <property type="match status" value="1"/>
</dbReference>
<dbReference type="Pfam" id="PF13947">
    <property type="entry name" value="GUB_WAK_bind"/>
    <property type="match status" value="1"/>
</dbReference>
<dbReference type="AlphaFoldDB" id="A0A8S0TMK4"/>
<dbReference type="Gene3D" id="1.10.510.10">
    <property type="entry name" value="Transferase(Phosphotransferase) domain 1"/>
    <property type="match status" value="1"/>
</dbReference>
<evidence type="ECO:0000256" key="6">
    <source>
        <dbReference type="ARBA" id="ARBA00022729"/>
    </source>
</evidence>
<evidence type="ECO:0000256" key="11">
    <source>
        <dbReference type="ARBA" id="ARBA00023136"/>
    </source>
</evidence>
<gene>
    <name evidence="20" type="ORF">OLEA9_A074829</name>
</gene>
<proteinExistence type="predicted"/>
<organism evidence="20 21">
    <name type="scientific">Olea europaea subsp. europaea</name>
    <dbReference type="NCBI Taxonomy" id="158383"/>
    <lineage>
        <taxon>Eukaryota</taxon>
        <taxon>Viridiplantae</taxon>
        <taxon>Streptophyta</taxon>
        <taxon>Embryophyta</taxon>
        <taxon>Tracheophyta</taxon>
        <taxon>Spermatophyta</taxon>
        <taxon>Magnoliopsida</taxon>
        <taxon>eudicotyledons</taxon>
        <taxon>Gunneridae</taxon>
        <taxon>Pentapetalae</taxon>
        <taxon>asterids</taxon>
        <taxon>lamiids</taxon>
        <taxon>Lamiales</taxon>
        <taxon>Oleaceae</taxon>
        <taxon>Oleeae</taxon>
        <taxon>Olea</taxon>
    </lineage>
</organism>
<evidence type="ECO:0000256" key="5">
    <source>
        <dbReference type="ARBA" id="ARBA00022692"/>
    </source>
</evidence>
<comment type="caution">
    <text evidence="20">The sequence shown here is derived from an EMBL/GenBank/DDBJ whole genome shotgun (WGS) entry which is preliminary data.</text>
</comment>
<evidence type="ECO:0000256" key="7">
    <source>
        <dbReference type="ARBA" id="ARBA00022741"/>
    </source>
</evidence>
<dbReference type="InterPro" id="IPR001245">
    <property type="entry name" value="Ser-Thr/Tyr_kinase_cat_dom"/>
</dbReference>
<evidence type="ECO:0000256" key="9">
    <source>
        <dbReference type="ARBA" id="ARBA00022840"/>
    </source>
</evidence>
<feature type="region of interest" description="Disordered" evidence="16">
    <location>
        <begin position="616"/>
        <end position="636"/>
    </location>
</feature>
<keyword evidence="8 20" id="KW-0418">Kinase</keyword>
<comment type="catalytic activity">
    <reaction evidence="13">
        <text>L-threonyl-[protein] + ATP = O-phospho-L-threonyl-[protein] + ADP + H(+)</text>
        <dbReference type="Rhea" id="RHEA:46608"/>
        <dbReference type="Rhea" id="RHEA-COMP:11060"/>
        <dbReference type="Rhea" id="RHEA-COMP:11605"/>
        <dbReference type="ChEBI" id="CHEBI:15378"/>
        <dbReference type="ChEBI" id="CHEBI:30013"/>
        <dbReference type="ChEBI" id="CHEBI:30616"/>
        <dbReference type="ChEBI" id="CHEBI:61977"/>
        <dbReference type="ChEBI" id="CHEBI:456216"/>
        <dbReference type="EC" id="2.7.11.1"/>
    </reaction>
</comment>
<reference evidence="20 21" key="1">
    <citation type="submission" date="2019-12" db="EMBL/GenBank/DDBJ databases">
        <authorList>
            <person name="Alioto T."/>
            <person name="Alioto T."/>
            <person name="Gomez Garrido J."/>
        </authorList>
    </citation>
    <scope>NUCLEOTIDE SEQUENCE [LARGE SCALE GENOMIC DNA]</scope>
</reference>
<dbReference type="InterPro" id="IPR008271">
    <property type="entry name" value="Ser/Thr_kinase_AS"/>
</dbReference>
<dbReference type="InterPro" id="IPR025287">
    <property type="entry name" value="WAK_GUB"/>
</dbReference>
<dbReference type="Gene3D" id="3.30.200.20">
    <property type="entry name" value="Phosphorylase Kinase, domain 1"/>
    <property type="match status" value="1"/>
</dbReference>
<keyword evidence="12" id="KW-0325">Glycoprotein</keyword>
<sequence>MYTFLTSSDLCIFCLILLSRKSSAADYRYEACQPKNCGNGINITFPFYIQGVQESYCGYPGFQLNCTKGHGYPTIRLPENDYIVENIYYSSRSFRVYNSAVLNTSNRTCLPQIRNTTLPDTEFDYFNVKSLYLLSNCTKPLPDNLLRYQLSCGSENRDNWDLAIWDKDENLQNGLENCKKHVTAPVDAHGDDHENGMGNYMEIIRRGFVLNWTASDCSKCQESGGFCGFNTSIYNFRCFCPDRPHVVSCKPVTEKRRDFKKILAAAIPGSIVILCVVGFFIWRHKRRLNDAYLSRNISSDPSKSDIESGSLFFGIPIFTYTELEEVTNNFDSSKELGDGGFGTVYHGKLRDGREVAIKRLYEHNYKRLEQFMNEIKILTYLRHPNLVSLYGCTSRHSRELLLVYEYIPNGTVADHIHGDRANEAPLSWPIRMKIAIETACALAYLHASDIIHRDVKTNNILLDNSFCVKVADFGLSRLFPNDVTHISTAPQGTPGYVDPEYHQCYQLTDRSDVYSFGVVLTELISSMPAVDISRHRHEINLANLAVSRIQRCAFHDLIDPSLGFGSDAEVTRMTTSVAELAFRCLQHEKDLRPSMDEVLAFLKEIRGDEELEIENKMETNDSHSVPRGVKIPPSPETDDIVLLKSKNLKCSPSAVTDMWISDSTTTSSSG</sequence>
<dbReference type="PROSITE" id="PS50011">
    <property type="entry name" value="PROTEIN_KINASE_DOM"/>
    <property type="match status" value="1"/>
</dbReference>
<dbReference type="Pfam" id="PF07714">
    <property type="entry name" value="PK_Tyr_Ser-Thr"/>
    <property type="match status" value="1"/>
</dbReference>
<accession>A0A8S0TMK4</accession>
<evidence type="ECO:0000256" key="3">
    <source>
        <dbReference type="ARBA" id="ARBA00022527"/>
    </source>
</evidence>
<keyword evidence="20" id="KW-0675">Receptor</keyword>
<dbReference type="PANTHER" id="PTHR46008:SF2">
    <property type="entry name" value="LEAF RUST 10 DISEASE-RESISTANCE LOCUS RECEPTOR-LIKE PROTEIN KINASE-LIKE 1.4"/>
    <property type="match status" value="1"/>
</dbReference>
<evidence type="ECO:0000256" key="8">
    <source>
        <dbReference type="ARBA" id="ARBA00022777"/>
    </source>
</evidence>
<feature type="domain" description="Protein kinase" evidence="19">
    <location>
        <begin position="330"/>
        <end position="611"/>
    </location>
</feature>
<dbReference type="EC" id="2.7.11.1" evidence="2"/>
<dbReference type="FunFam" id="1.10.510.10:FF:000161">
    <property type="entry name" value="Wall-associated receptor kinase-like 20"/>
    <property type="match status" value="1"/>
</dbReference>
<evidence type="ECO:0000256" key="14">
    <source>
        <dbReference type="ARBA" id="ARBA00048679"/>
    </source>
</evidence>
<dbReference type="GO" id="GO:0005524">
    <property type="term" value="F:ATP binding"/>
    <property type="evidence" value="ECO:0007669"/>
    <property type="project" value="UniProtKB-UniRule"/>
</dbReference>
<dbReference type="InterPro" id="IPR000719">
    <property type="entry name" value="Prot_kinase_dom"/>
</dbReference>
<evidence type="ECO:0000256" key="4">
    <source>
        <dbReference type="ARBA" id="ARBA00022679"/>
    </source>
</evidence>
<keyword evidence="11 17" id="KW-0472">Membrane</keyword>
<dbReference type="SUPFAM" id="SSF56112">
    <property type="entry name" value="Protein kinase-like (PK-like)"/>
    <property type="match status" value="1"/>
</dbReference>
<keyword evidence="21" id="KW-1185">Reference proteome</keyword>
<keyword evidence="9 15" id="KW-0067">ATP-binding</keyword>
<comment type="subcellular location">
    <subcellularLocation>
        <location evidence="1">Membrane</location>
        <topology evidence="1">Single-pass membrane protein</topology>
    </subcellularLocation>
</comment>
<dbReference type="GO" id="GO:0030247">
    <property type="term" value="F:polysaccharide binding"/>
    <property type="evidence" value="ECO:0007669"/>
    <property type="project" value="InterPro"/>
</dbReference>
<evidence type="ECO:0000256" key="13">
    <source>
        <dbReference type="ARBA" id="ARBA00047899"/>
    </source>
</evidence>
<keyword evidence="7 15" id="KW-0547">Nucleotide-binding</keyword>
<evidence type="ECO:0000259" key="19">
    <source>
        <dbReference type="PROSITE" id="PS50011"/>
    </source>
</evidence>
<feature type="binding site" evidence="15">
    <location>
        <position position="358"/>
    </location>
    <ligand>
        <name>ATP</name>
        <dbReference type="ChEBI" id="CHEBI:30616"/>
    </ligand>
</feature>
<dbReference type="Gramene" id="OE9A074829T3">
    <property type="protein sequence ID" value="OE9A074829C3"/>
    <property type="gene ID" value="OE9A074829"/>
</dbReference>
<dbReference type="Pfam" id="PF14380">
    <property type="entry name" value="WAK_assoc"/>
    <property type="match status" value="1"/>
</dbReference>
<dbReference type="GO" id="GO:0004674">
    <property type="term" value="F:protein serine/threonine kinase activity"/>
    <property type="evidence" value="ECO:0007669"/>
    <property type="project" value="UniProtKB-KW"/>
</dbReference>
<keyword evidence="10 17" id="KW-1133">Transmembrane helix</keyword>
<dbReference type="Proteomes" id="UP000594638">
    <property type="component" value="Unassembled WGS sequence"/>
</dbReference>
<keyword evidence="5 17" id="KW-0812">Transmembrane</keyword>
<dbReference type="InterPro" id="IPR011009">
    <property type="entry name" value="Kinase-like_dom_sf"/>
</dbReference>
<keyword evidence="6 18" id="KW-0732">Signal</keyword>
<evidence type="ECO:0000256" key="16">
    <source>
        <dbReference type="SAM" id="MobiDB-lite"/>
    </source>
</evidence>
<feature type="transmembrane region" description="Helical" evidence="17">
    <location>
        <begin position="262"/>
        <end position="282"/>
    </location>
</feature>
<evidence type="ECO:0000313" key="20">
    <source>
        <dbReference type="EMBL" id="CAA3004411.1"/>
    </source>
</evidence>
<feature type="signal peptide" evidence="18">
    <location>
        <begin position="1"/>
        <end position="24"/>
    </location>
</feature>
<dbReference type="PROSITE" id="PS00108">
    <property type="entry name" value="PROTEIN_KINASE_ST"/>
    <property type="match status" value="1"/>
</dbReference>
<dbReference type="PANTHER" id="PTHR46008">
    <property type="entry name" value="LEAF RUST 10 DISEASE-RESISTANCE LOCUS RECEPTOR-LIKE PROTEIN KINASE-LIKE 1.4"/>
    <property type="match status" value="1"/>
</dbReference>
<protein>
    <recommendedName>
        <fullName evidence="2">non-specific serine/threonine protein kinase</fullName>
        <ecNumber evidence="2">2.7.11.1</ecNumber>
    </recommendedName>
</protein>
<feature type="chain" id="PRO_5035719153" description="non-specific serine/threonine protein kinase" evidence="18">
    <location>
        <begin position="25"/>
        <end position="670"/>
    </location>
</feature>
<dbReference type="EMBL" id="CACTIH010006212">
    <property type="protein sequence ID" value="CAA3004411.1"/>
    <property type="molecule type" value="Genomic_DNA"/>
</dbReference>
<name>A0A8S0TMK4_OLEEU</name>